<evidence type="ECO:0000313" key="9">
    <source>
        <dbReference type="EMBL" id="KAF5783245.1"/>
    </source>
</evidence>
<dbReference type="GO" id="GO:0140042">
    <property type="term" value="P:lipid droplet formation"/>
    <property type="evidence" value="ECO:0007669"/>
    <property type="project" value="UniProtKB-ARBA"/>
</dbReference>
<sequence>MSESTLIDDDDPEFFDALEDFTFSDPSDSQNSTSVHKLNSNNPNSVSNPPEPSSVPFSAGLRRRRHSSKEFRFKNSSDVLADAKLHAPPAKGYKFLLNLKDKPLKKDTDMKSLLVKETDMYSLLKKDIDMNSLNSSSALTEGEIVNDDRSATVDSVNSVNSNLVFTLIWLIMKVISMKASLLVKVVTFLVWLTHASCMFVTNPFAVIARAKRHTIRSVLRLLRSCLGEVKRIVYKLITGNKSVGKLCMQIGWGLLCAAFVGFVLFCLLVFAFVVGGVVMKCVVEAPVSKIARLNFDYMRDAPMAFVPIMSCFGRDCGCDEKIEFDNVGMSRVVPLDRKLQATVSLTLPESGYNRNLGNFQVRVDYLSSNGKPLSSATQPCTMRFKSWPIRLLMTVFNLVPLITGYSSESQTVDIKFNGYTEQEIPTSCVRVVLEPRAEFAKGGGVPEIYTARLKLESQLPLLKRVLWSWKATVFVWTSIAIFKFVLVFVLLCCAPWLRLSGGPPLNNTGSS</sequence>
<comment type="subcellular location">
    <subcellularLocation>
        <location evidence="1">Endoplasmic reticulum membrane</location>
        <topology evidence="1">Multi-pass membrane protein</topology>
    </subcellularLocation>
</comment>
<dbReference type="OrthoDB" id="3990054at2759"/>
<dbReference type="GO" id="GO:0019915">
    <property type="term" value="P:lipid storage"/>
    <property type="evidence" value="ECO:0000318"/>
    <property type="project" value="GO_Central"/>
</dbReference>
<dbReference type="AlphaFoldDB" id="A0A251TBV0"/>
<protein>
    <submittedName>
        <fullName evidence="10">Putative seipin family</fullName>
    </submittedName>
    <submittedName>
        <fullName evidence="9">Seipin family protein</fullName>
    </submittedName>
</protein>
<dbReference type="OMA" id="EQRAEYM"/>
<dbReference type="GO" id="GO:0005789">
    <property type="term" value="C:endoplasmic reticulum membrane"/>
    <property type="evidence" value="ECO:0000318"/>
    <property type="project" value="GO_Central"/>
</dbReference>
<dbReference type="Pfam" id="PF06775">
    <property type="entry name" value="Seipin"/>
    <property type="match status" value="1"/>
</dbReference>
<keyword evidence="11" id="KW-1185">Reference proteome</keyword>
<proteinExistence type="predicted"/>
<evidence type="ECO:0000256" key="1">
    <source>
        <dbReference type="ARBA" id="ARBA00004477"/>
    </source>
</evidence>
<accession>A0A251TBV0</accession>
<gene>
    <name evidence="10" type="ORF">HannXRQ_Chr11g0343811</name>
    <name evidence="9" type="ORF">HanXRQr2_Chr11g0505711</name>
</gene>
<feature type="region of interest" description="Disordered" evidence="7">
    <location>
        <begin position="21"/>
        <end position="61"/>
    </location>
</feature>
<feature type="compositionally biased region" description="Low complexity" evidence="7">
    <location>
        <begin position="39"/>
        <end position="48"/>
    </location>
</feature>
<reference evidence="9" key="3">
    <citation type="submission" date="2020-06" db="EMBL/GenBank/DDBJ databases">
        <title>Helianthus annuus Genome sequencing and assembly Release 2.</title>
        <authorList>
            <person name="Gouzy J."/>
            <person name="Langlade N."/>
            <person name="Munos S."/>
        </authorList>
    </citation>
    <scope>NUCLEOTIDE SEQUENCE</scope>
    <source>
        <tissue evidence="9">Leaves</tissue>
    </source>
</reference>
<evidence type="ECO:0000256" key="5">
    <source>
        <dbReference type="ARBA" id="ARBA00023098"/>
    </source>
</evidence>
<dbReference type="Proteomes" id="UP000215914">
    <property type="component" value="Chromosome 11"/>
</dbReference>
<evidence type="ECO:0000256" key="3">
    <source>
        <dbReference type="ARBA" id="ARBA00022824"/>
    </source>
</evidence>
<evidence type="ECO:0000256" key="8">
    <source>
        <dbReference type="SAM" id="Phobius"/>
    </source>
</evidence>
<dbReference type="EMBL" id="MNCJ02000326">
    <property type="protein sequence ID" value="KAF5783245.1"/>
    <property type="molecule type" value="Genomic_DNA"/>
</dbReference>
<reference evidence="10" key="2">
    <citation type="submission" date="2017-02" db="EMBL/GenBank/DDBJ databases">
        <title>Sunflower complete genome.</title>
        <authorList>
            <person name="Langlade N."/>
            <person name="Munos S."/>
        </authorList>
    </citation>
    <scope>NUCLEOTIDE SEQUENCE [LARGE SCALE GENOMIC DNA]</scope>
    <source>
        <tissue evidence="10">Leaves</tissue>
    </source>
</reference>
<dbReference type="GO" id="GO:0034389">
    <property type="term" value="P:lipid droplet organization"/>
    <property type="evidence" value="ECO:0000318"/>
    <property type="project" value="GO_Central"/>
</dbReference>
<reference evidence="9 11" key="1">
    <citation type="journal article" date="2017" name="Nature">
        <title>The sunflower genome provides insights into oil metabolism, flowering and Asterid evolution.</title>
        <authorList>
            <person name="Badouin H."/>
            <person name="Gouzy J."/>
            <person name="Grassa C.J."/>
            <person name="Murat F."/>
            <person name="Staton S.E."/>
            <person name="Cottret L."/>
            <person name="Lelandais-Briere C."/>
            <person name="Owens G.L."/>
            <person name="Carrere S."/>
            <person name="Mayjonade B."/>
            <person name="Legrand L."/>
            <person name="Gill N."/>
            <person name="Kane N.C."/>
            <person name="Bowers J.E."/>
            <person name="Hubner S."/>
            <person name="Bellec A."/>
            <person name="Berard A."/>
            <person name="Berges H."/>
            <person name="Blanchet N."/>
            <person name="Boniface M.C."/>
            <person name="Brunel D."/>
            <person name="Catrice O."/>
            <person name="Chaidir N."/>
            <person name="Claudel C."/>
            <person name="Donnadieu C."/>
            <person name="Faraut T."/>
            <person name="Fievet G."/>
            <person name="Helmstetter N."/>
            <person name="King M."/>
            <person name="Knapp S.J."/>
            <person name="Lai Z."/>
            <person name="Le Paslier M.C."/>
            <person name="Lippi Y."/>
            <person name="Lorenzon L."/>
            <person name="Mandel J.R."/>
            <person name="Marage G."/>
            <person name="Marchand G."/>
            <person name="Marquand E."/>
            <person name="Bret-Mestries E."/>
            <person name="Morien E."/>
            <person name="Nambeesan S."/>
            <person name="Nguyen T."/>
            <person name="Pegot-Espagnet P."/>
            <person name="Pouilly N."/>
            <person name="Raftis F."/>
            <person name="Sallet E."/>
            <person name="Schiex T."/>
            <person name="Thomas J."/>
            <person name="Vandecasteele C."/>
            <person name="Vares D."/>
            <person name="Vear F."/>
            <person name="Vautrin S."/>
            <person name="Crespi M."/>
            <person name="Mangin B."/>
            <person name="Burke J.M."/>
            <person name="Salse J."/>
            <person name="Munos S."/>
            <person name="Vincourt P."/>
            <person name="Rieseberg L.H."/>
            <person name="Langlade N.B."/>
        </authorList>
    </citation>
    <scope>NUCLEOTIDE SEQUENCE [LARGE SCALE GENOMIC DNA]</scope>
    <source>
        <strain evidence="11">cv. SF193</strain>
        <tissue evidence="9">Leaves</tissue>
    </source>
</reference>
<dbReference type="PANTHER" id="PTHR21212">
    <property type="entry name" value="BERNARDINELLI-SEIP CONGENITAL LIPODYSTROPHY 2 HOMOLOG BSCL2 PROTEIN"/>
    <property type="match status" value="1"/>
</dbReference>
<name>A0A251TBV0_HELAN</name>
<dbReference type="InterPro" id="IPR009617">
    <property type="entry name" value="Seipin"/>
</dbReference>
<keyword evidence="5" id="KW-0443">Lipid metabolism</keyword>
<feature type="transmembrane region" description="Helical" evidence="8">
    <location>
        <begin position="181"/>
        <end position="201"/>
    </location>
</feature>
<keyword evidence="4 8" id="KW-1133">Transmembrane helix</keyword>
<evidence type="ECO:0000313" key="10">
    <source>
        <dbReference type="EMBL" id="OTG08625.1"/>
    </source>
</evidence>
<feature type="transmembrane region" description="Helical" evidence="8">
    <location>
        <begin position="473"/>
        <end position="497"/>
    </location>
</feature>
<feature type="compositionally biased region" description="Polar residues" evidence="7">
    <location>
        <begin position="24"/>
        <end position="38"/>
    </location>
</feature>
<dbReference type="STRING" id="4232.A0A251TBV0"/>
<evidence type="ECO:0000313" key="11">
    <source>
        <dbReference type="Proteomes" id="UP000215914"/>
    </source>
</evidence>
<dbReference type="CDD" id="cd23995">
    <property type="entry name" value="Seipin_BSCL2_like"/>
    <property type="match status" value="1"/>
</dbReference>
<keyword evidence="6 8" id="KW-0472">Membrane</keyword>
<dbReference type="InParanoid" id="A0A251TBV0"/>
<organism evidence="10 11">
    <name type="scientific">Helianthus annuus</name>
    <name type="common">Common sunflower</name>
    <dbReference type="NCBI Taxonomy" id="4232"/>
    <lineage>
        <taxon>Eukaryota</taxon>
        <taxon>Viridiplantae</taxon>
        <taxon>Streptophyta</taxon>
        <taxon>Embryophyta</taxon>
        <taxon>Tracheophyta</taxon>
        <taxon>Spermatophyta</taxon>
        <taxon>Magnoliopsida</taxon>
        <taxon>eudicotyledons</taxon>
        <taxon>Gunneridae</taxon>
        <taxon>Pentapetalae</taxon>
        <taxon>asterids</taxon>
        <taxon>campanulids</taxon>
        <taxon>Asterales</taxon>
        <taxon>Asteraceae</taxon>
        <taxon>Asteroideae</taxon>
        <taxon>Heliantheae alliance</taxon>
        <taxon>Heliantheae</taxon>
        <taxon>Helianthus</taxon>
    </lineage>
</organism>
<keyword evidence="3" id="KW-0256">Endoplasmic reticulum</keyword>
<evidence type="ECO:0000256" key="4">
    <source>
        <dbReference type="ARBA" id="ARBA00022989"/>
    </source>
</evidence>
<dbReference type="PANTHER" id="PTHR21212:SF10">
    <property type="entry name" value="SEIPIN FAMILY-RELATED"/>
    <property type="match status" value="1"/>
</dbReference>
<evidence type="ECO:0000256" key="7">
    <source>
        <dbReference type="SAM" id="MobiDB-lite"/>
    </source>
</evidence>
<dbReference type="GO" id="GO:0006629">
    <property type="term" value="P:lipid metabolic process"/>
    <property type="evidence" value="ECO:0007669"/>
    <property type="project" value="UniProtKB-KW"/>
</dbReference>
<evidence type="ECO:0000256" key="2">
    <source>
        <dbReference type="ARBA" id="ARBA00022692"/>
    </source>
</evidence>
<evidence type="ECO:0000256" key="6">
    <source>
        <dbReference type="ARBA" id="ARBA00023136"/>
    </source>
</evidence>
<dbReference type="EMBL" id="CM007900">
    <property type="protein sequence ID" value="OTG08625.1"/>
    <property type="molecule type" value="Genomic_DNA"/>
</dbReference>
<feature type="transmembrane region" description="Helical" evidence="8">
    <location>
        <begin position="250"/>
        <end position="283"/>
    </location>
</feature>
<dbReference type="Gramene" id="mRNA:HanXRQr2_Chr11g0505711">
    <property type="protein sequence ID" value="mRNA:HanXRQr2_Chr11g0505711"/>
    <property type="gene ID" value="HanXRQr2_Chr11g0505711"/>
</dbReference>
<keyword evidence="2 8" id="KW-0812">Transmembrane</keyword>